<dbReference type="PANTHER" id="PTHR10434:SF55">
    <property type="entry name" value="POSSIBLE ACYLTRANSFERASE"/>
    <property type="match status" value="1"/>
</dbReference>
<keyword evidence="4" id="KW-1133">Transmembrane helix</keyword>
<reference evidence="6" key="2">
    <citation type="submission" date="2022-05" db="EMBL/GenBank/DDBJ databases">
        <authorList>
            <person name="Kim J.-S."/>
            <person name="Lee K."/>
            <person name="Suh M."/>
            <person name="Eom M."/>
            <person name="Kim J.-S."/>
            <person name="Kim D.-S."/>
            <person name="Ko S.-H."/>
            <person name="Shin Y."/>
            <person name="Lee J.-S."/>
        </authorList>
    </citation>
    <scope>NUCLEOTIDE SEQUENCE</scope>
    <source>
        <strain evidence="6">N237</strain>
    </source>
</reference>
<reference evidence="6" key="1">
    <citation type="journal article" date="2018" name="Int. J. Syst. Evol. Microbiol.">
        <title>Jatrophihabitans telluris sp. nov., isolated from sediment soil of lava forest wetlands and the emended description of the genus Jatrophihabitans.</title>
        <authorList>
            <person name="Lee K.C."/>
            <person name="Suh M.K."/>
            <person name="Eom M.K."/>
            <person name="Kim K.K."/>
            <person name="Kim J.S."/>
            <person name="Kim D.S."/>
            <person name="Ko S.H."/>
            <person name="Shin Y.K."/>
            <person name="Lee J.S."/>
        </authorList>
    </citation>
    <scope>NUCLEOTIDE SEQUENCE</scope>
    <source>
        <strain evidence="6">N237</strain>
    </source>
</reference>
<keyword evidence="1" id="KW-0808">Transferase</keyword>
<evidence type="ECO:0000313" key="6">
    <source>
        <dbReference type="EMBL" id="UQX89958.1"/>
    </source>
</evidence>
<dbReference type="Proteomes" id="UP001056336">
    <property type="component" value="Chromosome"/>
</dbReference>
<evidence type="ECO:0000256" key="1">
    <source>
        <dbReference type="ARBA" id="ARBA00022679"/>
    </source>
</evidence>
<dbReference type="CDD" id="cd07989">
    <property type="entry name" value="LPLAT_AGPAT-like"/>
    <property type="match status" value="1"/>
</dbReference>
<evidence type="ECO:0000256" key="2">
    <source>
        <dbReference type="ARBA" id="ARBA00023315"/>
    </source>
</evidence>
<dbReference type="EMBL" id="CP097332">
    <property type="protein sequence ID" value="UQX89958.1"/>
    <property type="molecule type" value="Genomic_DNA"/>
</dbReference>
<proteinExistence type="predicted"/>
<feature type="transmembrane region" description="Helical" evidence="4">
    <location>
        <begin position="12"/>
        <end position="28"/>
    </location>
</feature>
<keyword evidence="7" id="KW-1185">Reference proteome</keyword>
<keyword evidence="2 6" id="KW-0012">Acyltransferase</keyword>
<feature type="compositionally biased region" description="Basic and acidic residues" evidence="3">
    <location>
        <begin position="244"/>
        <end position="254"/>
    </location>
</feature>
<dbReference type="RefSeq" id="WP_249773854.1">
    <property type="nucleotide sequence ID" value="NZ_CP097332.1"/>
</dbReference>
<dbReference type="SUPFAM" id="SSF69593">
    <property type="entry name" value="Glycerol-3-phosphate (1)-acyltransferase"/>
    <property type="match status" value="1"/>
</dbReference>
<dbReference type="PANTHER" id="PTHR10434">
    <property type="entry name" value="1-ACYL-SN-GLYCEROL-3-PHOSPHATE ACYLTRANSFERASE"/>
    <property type="match status" value="1"/>
</dbReference>
<dbReference type="InterPro" id="IPR002123">
    <property type="entry name" value="Plipid/glycerol_acylTrfase"/>
</dbReference>
<feature type="domain" description="Phospholipid/glycerol acyltransferase" evidence="5">
    <location>
        <begin position="44"/>
        <end position="163"/>
    </location>
</feature>
<protein>
    <submittedName>
        <fullName evidence="6">1-acyl-sn-glycerol-3-phosphate acyltransferase</fullName>
    </submittedName>
</protein>
<evidence type="ECO:0000313" key="7">
    <source>
        <dbReference type="Proteomes" id="UP001056336"/>
    </source>
</evidence>
<organism evidence="6 7">
    <name type="scientific">Jatrophihabitans telluris</name>
    <dbReference type="NCBI Taxonomy" id="2038343"/>
    <lineage>
        <taxon>Bacteria</taxon>
        <taxon>Bacillati</taxon>
        <taxon>Actinomycetota</taxon>
        <taxon>Actinomycetes</taxon>
        <taxon>Jatrophihabitantales</taxon>
        <taxon>Jatrophihabitantaceae</taxon>
        <taxon>Jatrophihabitans</taxon>
    </lineage>
</organism>
<name>A0ABY4R1Z3_9ACTN</name>
<keyword evidence="4" id="KW-0472">Membrane</keyword>
<accession>A0ABY4R1Z3</accession>
<dbReference type="SMART" id="SM00563">
    <property type="entry name" value="PlsC"/>
    <property type="match status" value="1"/>
</dbReference>
<evidence type="ECO:0000256" key="3">
    <source>
        <dbReference type="SAM" id="MobiDB-lite"/>
    </source>
</evidence>
<keyword evidence="4" id="KW-0812">Transmembrane</keyword>
<dbReference type="GO" id="GO:0016746">
    <property type="term" value="F:acyltransferase activity"/>
    <property type="evidence" value="ECO:0007669"/>
    <property type="project" value="UniProtKB-KW"/>
</dbReference>
<feature type="region of interest" description="Disordered" evidence="3">
    <location>
        <begin position="234"/>
        <end position="254"/>
    </location>
</feature>
<evidence type="ECO:0000256" key="4">
    <source>
        <dbReference type="SAM" id="Phobius"/>
    </source>
</evidence>
<sequence length="254" mass="28067">MFKRMSEKPGPYLRFCVIVFYPLISLAWRRRWIGSDRIPRRGPAILAINHISYADPFVIARLLWDIGRLPRFLAKSTIFHVPVIGRVVANAGQIPVYRGTADAAAALQGAVQALERGEIVLIYPEGTVTRDPDFWPMQAKSGTARLALLAPDVPVIPVGQWGSQEFLDFYARRFRPLPRKTVTVAVGAPLDLSRYRGRPPTAALLHEMTDEIMGAVTAQVAVIRGQNPPAVAYPSPWVGSAEQGMDRQSRGESA</sequence>
<evidence type="ECO:0000259" key="5">
    <source>
        <dbReference type="SMART" id="SM00563"/>
    </source>
</evidence>
<gene>
    <name evidence="6" type="ORF">M6D93_08125</name>
</gene>
<dbReference type="Pfam" id="PF01553">
    <property type="entry name" value="Acyltransferase"/>
    <property type="match status" value="1"/>
</dbReference>